<comment type="caution">
    <text evidence="1">The sequence shown here is derived from an EMBL/GenBank/DDBJ whole genome shotgun (WGS) entry which is preliminary data.</text>
</comment>
<dbReference type="PROSITE" id="PS50943">
    <property type="entry name" value="HTH_CROC1"/>
    <property type="match status" value="1"/>
</dbReference>
<dbReference type="SUPFAM" id="SSF47413">
    <property type="entry name" value="lambda repressor-like DNA-binding domains"/>
    <property type="match status" value="1"/>
</dbReference>
<dbReference type="GO" id="GO:0003677">
    <property type="term" value="F:DNA binding"/>
    <property type="evidence" value="ECO:0007669"/>
    <property type="project" value="InterPro"/>
</dbReference>
<dbReference type="Pfam" id="PF01381">
    <property type="entry name" value="HTH_3"/>
    <property type="match status" value="1"/>
</dbReference>
<name>A0A2H6BYX2_MICAE</name>
<dbReference type="InterPro" id="IPR001387">
    <property type="entry name" value="Cro/C1-type_HTH"/>
</dbReference>
<dbReference type="RefSeq" id="WP_103113456.1">
    <property type="nucleotide sequence ID" value="NZ_BEIU01000026.1"/>
</dbReference>
<organism evidence="1 2">
    <name type="scientific">Microcystis aeruginosa NIES-298</name>
    <dbReference type="NCBI Taxonomy" id="449468"/>
    <lineage>
        <taxon>Bacteria</taxon>
        <taxon>Bacillati</taxon>
        <taxon>Cyanobacteriota</taxon>
        <taxon>Cyanophyceae</taxon>
        <taxon>Oscillatoriophycideae</taxon>
        <taxon>Chroococcales</taxon>
        <taxon>Microcystaceae</taxon>
        <taxon>Microcystis</taxon>
    </lineage>
</organism>
<protein>
    <submittedName>
        <fullName evidence="1">Uncharacterized protein</fullName>
    </submittedName>
</protein>
<dbReference type="Gene3D" id="1.10.260.40">
    <property type="entry name" value="lambda repressor-like DNA-binding domains"/>
    <property type="match status" value="1"/>
</dbReference>
<dbReference type="AlphaFoldDB" id="A0A2H6BYX2"/>
<evidence type="ECO:0000313" key="2">
    <source>
        <dbReference type="Proteomes" id="UP000236321"/>
    </source>
</evidence>
<gene>
    <name evidence="1" type="ORF">BGM30_44720</name>
</gene>
<evidence type="ECO:0000313" key="1">
    <source>
        <dbReference type="EMBL" id="GBD55379.1"/>
    </source>
</evidence>
<dbReference type="CDD" id="cd00093">
    <property type="entry name" value="HTH_XRE"/>
    <property type="match status" value="1"/>
</dbReference>
<accession>A0A2H6BYX2</accession>
<dbReference type="InterPro" id="IPR010982">
    <property type="entry name" value="Lambda_DNA-bd_dom_sf"/>
</dbReference>
<dbReference type="Proteomes" id="UP000236321">
    <property type="component" value="Unassembled WGS sequence"/>
</dbReference>
<proteinExistence type="predicted"/>
<dbReference type="SMART" id="SM00530">
    <property type="entry name" value="HTH_XRE"/>
    <property type="match status" value="1"/>
</dbReference>
<dbReference type="EMBL" id="BEYQ01000022">
    <property type="protein sequence ID" value="GBD55379.1"/>
    <property type="molecule type" value="Genomic_DNA"/>
</dbReference>
<sequence length="81" mass="9232">MKLVVKVKLDSKENILKQIRQALGISQEEFAKRLGVNRSSVARWETGYTKEASFTLRQIKALEKEIGKIGLRFADLPDDLN</sequence>
<reference evidence="2" key="1">
    <citation type="submission" date="2017-12" db="EMBL/GenBank/DDBJ databases">
        <title>Improved Draft Genome Sequence of Microcystis aeruginosa NIES-298, a Microcystin-Producing Cyanobacterium from Lake Kasumigaura, Japan.</title>
        <authorList>
            <person name="Yamaguchi H."/>
            <person name="Suzuki S."/>
            <person name="Kawachi M."/>
        </authorList>
    </citation>
    <scope>NUCLEOTIDE SEQUENCE [LARGE SCALE GENOMIC DNA]</scope>
    <source>
        <strain evidence="2">NIES-298</strain>
    </source>
</reference>